<dbReference type="GeneID" id="87901743"/>
<feature type="transmembrane region" description="Helical" evidence="12">
    <location>
        <begin position="76"/>
        <end position="96"/>
    </location>
</feature>
<dbReference type="PANTHER" id="PTHR12497:SF0">
    <property type="entry name" value="TAFAZZIN"/>
    <property type="match status" value="1"/>
</dbReference>
<keyword evidence="6" id="KW-0443">Lipid metabolism</keyword>
<evidence type="ECO:0000256" key="2">
    <source>
        <dbReference type="ARBA" id="ARBA00010524"/>
    </source>
</evidence>
<evidence type="ECO:0000256" key="9">
    <source>
        <dbReference type="ARBA" id="ARBA00023315"/>
    </source>
</evidence>
<keyword evidence="12" id="KW-1133">Transmembrane helix</keyword>
<keyword evidence="3" id="KW-0808">Transferase</keyword>
<evidence type="ECO:0000256" key="13">
    <source>
        <dbReference type="SAM" id="MobiDB-lite"/>
    </source>
</evidence>
<organism evidence="15 16">
    <name type="scientific">Podospora bellae-mahoneyi</name>
    <dbReference type="NCBI Taxonomy" id="2093777"/>
    <lineage>
        <taxon>Eukaryota</taxon>
        <taxon>Fungi</taxon>
        <taxon>Dikarya</taxon>
        <taxon>Ascomycota</taxon>
        <taxon>Pezizomycotina</taxon>
        <taxon>Sordariomycetes</taxon>
        <taxon>Sordariomycetidae</taxon>
        <taxon>Sordariales</taxon>
        <taxon>Podosporaceae</taxon>
        <taxon>Podospora</taxon>
    </lineage>
</organism>
<protein>
    <recommendedName>
        <fullName evidence="12">Tafazzin family protein</fullName>
    </recommendedName>
</protein>
<evidence type="ECO:0000313" key="15">
    <source>
        <dbReference type="EMBL" id="KAK4639302.1"/>
    </source>
</evidence>
<comment type="similarity">
    <text evidence="2 12">Belongs to the taffazin family.</text>
</comment>
<dbReference type="InterPro" id="IPR002123">
    <property type="entry name" value="Plipid/glycerol_acylTrfase"/>
</dbReference>
<evidence type="ECO:0000256" key="6">
    <source>
        <dbReference type="ARBA" id="ARBA00023098"/>
    </source>
</evidence>
<keyword evidence="9 15" id="KW-0012">Acyltransferase</keyword>
<proteinExistence type="inferred from homology"/>
<evidence type="ECO:0000256" key="10">
    <source>
        <dbReference type="ARBA" id="ARBA00024323"/>
    </source>
</evidence>
<accession>A0ABR0F7L4</accession>
<comment type="catalytic activity">
    <reaction evidence="11">
        <text>1'-[1,2-diacyl-sn-glycero-3-phospho],3'-[1-acyl-sn-glycero-3-phospho]-glycerol + a 1,2-diacyl-sn-glycero-3-phosphocholine = a cardiolipin + a 1-acyl-sn-glycero-3-phosphocholine</text>
        <dbReference type="Rhea" id="RHEA:33731"/>
        <dbReference type="ChEBI" id="CHEBI:57643"/>
        <dbReference type="ChEBI" id="CHEBI:58168"/>
        <dbReference type="ChEBI" id="CHEBI:62237"/>
        <dbReference type="ChEBI" id="CHEBI:64743"/>
    </reaction>
    <physiologicalReaction direction="left-to-right" evidence="11">
        <dbReference type="Rhea" id="RHEA:33732"/>
    </physiologicalReaction>
    <physiologicalReaction direction="right-to-left" evidence="11">
        <dbReference type="Rhea" id="RHEA:33733"/>
    </physiologicalReaction>
</comment>
<evidence type="ECO:0000259" key="14">
    <source>
        <dbReference type="SMART" id="SM00563"/>
    </source>
</evidence>
<name>A0ABR0F7L4_9PEZI</name>
<dbReference type="InterPro" id="IPR000872">
    <property type="entry name" value="Tafazzin"/>
</dbReference>
<reference evidence="15 16" key="1">
    <citation type="journal article" date="2023" name="bioRxiv">
        <title>High-quality genome assemblies of four members of thePodospora anserinaspecies complex.</title>
        <authorList>
            <person name="Ament-Velasquez S.L."/>
            <person name="Vogan A.A."/>
            <person name="Wallerman O."/>
            <person name="Hartmann F."/>
            <person name="Gautier V."/>
            <person name="Silar P."/>
            <person name="Giraud T."/>
            <person name="Johannesson H."/>
        </authorList>
    </citation>
    <scope>NUCLEOTIDE SEQUENCE [LARGE SCALE GENOMIC DNA]</scope>
    <source>
        <strain evidence="15 16">CBS 112042</strain>
    </source>
</reference>
<evidence type="ECO:0000256" key="12">
    <source>
        <dbReference type="RuleBase" id="RU365062"/>
    </source>
</evidence>
<evidence type="ECO:0000256" key="4">
    <source>
        <dbReference type="ARBA" id="ARBA00022787"/>
    </source>
</evidence>
<dbReference type="RefSeq" id="XP_062728278.1">
    <property type="nucleotide sequence ID" value="XM_062882261.1"/>
</dbReference>
<feature type="region of interest" description="Disordered" evidence="13">
    <location>
        <begin position="1"/>
        <end position="22"/>
    </location>
</feature>
<dbReference type="PRINTS" id="PR00979">
    <property type="entry name" value="TAFAZZIN"/>
</dbReference>
<keyword evidence="7" id="KW-0496">Mitochondrion</keyword>
<evidence type="ECO:0000256" key="5">
    <source>
        <dbReference type="ARBA" id="ARBA00022792"/>
    </source>
</evidence>
<comment type="subcellular location">
    <subcellularLocation>
        <location evidence="1">Mitochondrion inner membrane</location>
        <topology evidence="1">Peripheral membrane protein</topology>
        <orientation evidence="1">Intermembrane side</orientation>
    </subcellularLocation>
    <subcellularLocation>
        <location evidence="10">Mitochondrion outer membrane</location>
        <topology evidence="10">Peripheral membrane protein</topology>
        <orientation evidence="10">Intermembrane side</orientation>
    </subcellularLocation>
</comment>
<keyword evidence="12" id="KW-0812">Transmembrane</keyword>
<keyword evidence="16" id="KW-1185">Reference proteome</keyword>
<keyword evidence="4" id="KW-1000">Mitochondrion outer membrane</keyword>
<evidence type="ECO:0000256" key="7">
    <source>
        <dbReference type="ARBA" id="ARBA00023128"/>
    </source>
</evidence>
<evidence type="ECO:0000256" key="11">
    <source>
        <dbReference type="ARBA" id="ARBA00047906"/>
    </source>
</evidence>
<dbReference type="Pfam" id="PF01553">
    <property type="entry name" value="Acyltransferase"/>
    <property type="match status" value="1"/>
</dbReference>
<evidence type="ECO:0000313" key="16">
    <source>
        <dbReference type="Proteomes" id="UP001322138"/>
    </source>
</evidence>
<dbReference type="SMART" id="SM00563">
    <property type="entry name" value="PlsC"/>
    <property type="match status" value="1"/>
</dbReference>
<evidence type="ECO:0000256" key="3">
    <source>
        <dbReference type="ARBA" id="ARBA00022679"/>
    </source>
</evidence>
<dbReference type="PANTHER" id="PTHR12497">
    <property type="entry name" value="TAZ PROTEIN TAFAZZIN"/>
    <property type="match status" value="1"/>
</dbReference>
<dbReference type="SUPFAM" id="SSF69593">
    <property type="entry name" value="Glycerol-3-phosphate (1)-acyltransferase"/>
    <property type="match status" value="1"/>
</dbReference>
<evidence type="ECO:0000256" key="8">
    <source>
        <dbReference type="ARBA" id="ARBA00023136"/>
    </source>
</evidence>
<dbReference type="CDD" id="cd07989">
    <property type="entry name" value="LPLAT_AGPAT-like"/>
    <property type="match status" value="1"/>
</dbReference>
<feature type="domain" description="Phospholipid/glycerol acyltransferase" evidence="14">
    <location>
        <begin position="93"/>
        <end position="254"/>
    </location>
</feature>
<comment type="caution">
    <text evidence="15">The sequence shown here is derived from an EMBL/GenBank/DDBJ whole genome shotgun (WGS) entry which is preliminary data.</text>
</comment>
<gene>
    <name evidence="15" type="primary">TAZ1</name>
    <name evidence="15" type="ORF">QC761_707090</name>
</gene>
<sequence length="411" mass="46970">MSEQQSQELREMSPSRPPAQMPSLSMRVKSSMIMGITGLISRCFLHGFNTVETHGLAQFRELLDSRADPEKRERGLLTGIFSPSFILCCINIFLYFSNHVSVLDDPMVWGLLPLSYAFNPNNLRWTLGAHDICFKNQLFSSFFTHGQVLPCHRSKHSPHGGLFQPCMTQAIRLLSHPSPSPPASPYYTTTGTDSILSPLTHPQHRRYSWVHVFPEGLVHQHPDVDLRYFKWGVARLILESEPSPDIVPMFIDGTQKCMAEDRGFPKFLPRVGKTVRVTFGGVLDYEATFGDLKARWDELVRRETKKGNTTKTVGWLWKTAVIEQTDDGDGDGQRQVGELTSEELRNGREAREIRIEVARRMREEILRLRSERGVYKESEESFGRAETWRVDKGEEGKKYRSRVDGSQINQD</sequence>
<dbReference type="GO" id="GO:0016746">
    <property type="term" value="F:acyltransferase activity"/>
    <property type="evidence" value="ECO:0007669"/>
    <property type="project" value="UniProtKB-KW"/>
</dbReference>
<keyword evidence="5" id="KW-0999">Mitochondrion inner membrane</keyword>
<dbReference type="Proteomes" id="UP001322138">
    <property type="component" value="Unassembled WGS sequence"/>
</dbReference>
<evidence type="ECO:0000256" key="1">
    <source>
        <dbReference type="ARBA" id="ARBA00004137"/>
    </source>
</evidence>
<dbReference type="EMBL" id="JAFFGZ010000009">
    <property type="protein sequence ID" value="KAK4639302.1"/>
    <property type="molecule type" value="Genomic_DNA"/>
</dbReference>
<keyword evidence="8 12" id="KW-0472">Membrane</keyword>